<dbReference type="Pfam" id="PF13920">
    <property type="entry name" value="zf-C3HC4_3"/>
    <property type="match status" value="1"/>
</dbReference>
<evidence type="ECO:0000256" key="1">
    <source>
        <dbReference type="ARBA" id="ARBA00022723"/>
    </source>
</evidence>
<dbReference type="SUPFAM" id="SSF57850">
    <property type="entry name" value="RING/U-box"/>
    <property type="match status" value="1"/>
</dbReference>
<evidence type="ECO:0000313" key="8">
    <source>
        <dbReference type="EMBL" id="KAK0055403.1"/>
    </source>
</evidence>
<dbReference type="PROSITE" id="PS50089">
    <property type="entry name" value="ZF_RING_2"/>
    <property type="match status" value="1"/>
</dbReference>
<dbReference type="Gene3D" id="4.10.1000.10">
    <property type="entry name" value="Zinc finger, CCCH-type"/>
    <property type="match status" value="1"/>
</dbReference>
<evidence type="ECO:0000259" key="7">
    <source>
        <dbReference type="PROSITE" id="PS50103"/>
    </source>
</evidence>
<feature type="domain" description="RING-type" evidence="6">
    <location>
        <begin position="255"/>
        <end position="292"/>
    </location>
</feature>
<feature type="compositionally biased region" description="Basic and acidic residues" evidence="5">
    <location>
        <begin position="26"/>
        <end position="40"/>
    </location>
</feature>
<feature type="compositionally biased region" description="Low complexity" evidence="5">
    <location>
        <begin position="69"/>
        <end position="79"/>
    </location>
</feature>
<dbReference type="SUPFAM" id="SSF90229">
    <property type="entry name" value="CCCH zinc finger"/>
    <property type="match status" value="1"/>
</dbReference>
<feature type="domain" description="C3H1-type" evidence="7">
    <location>
        <begin position="189"/>
        <end position="217"/>
    </location>
</feature>
<sequence>MSDSEKQDKPTFTFKKINRKRAVRKQRNESSDDGSGKSDSDDGNVAVRQMVTKKKNNPMVQSTKRIKLGTTGVTNSSSDDNSDQDTASITVSYKSSRSGKREGPDDMGATSVVEIDTQADRDAQAILERSLQLQKELKEKEDDKIYRGINNYHQYYEIKDSIHGNAESGKNRYGPLRAPAHLRSTVRWDYQPDICKDYKETGFCGFGDSCKFLHDRSDYKHGWQLEREMEQGTYGAKDEQNYEISSDEDDLPFKCFICRNSFKDPVTTKCKHYFCEKCALGHYKKSKRCFVCGEPTGGIFNPAKDVIAKMEKVKQNEMLIPDDERDESEDFVPIS</sequence>
<dbReference type="GO" id="GO:0034247">
    <property type="term" value="P:snoRNA splicing"/>
    <property type="evidence" value="ECO:0007669"/>
    <property type="project" value="TreeGrafter"/>
</dbReference>
<evidence type="ECO:0000256" key="5">
    <source>
        <dbReference type="SAM" id="MobiDB-lite"/>
    </source>
</evidence>
<dbReference type="PANTHER" id="PTHR12930:SF0">
    <property type="entry name" value="RING FINGER PROTEIN 113B"/>
    <property type="match status" value="1"/>
</dbReference>
<dbReference type="InterPro" id="IPR017907">
    <property type="entry name" value="Znf_RING_CS"/>
</dbReference>
<evidence type="ECO:0000259" key="6">
    <source>
        <dbReference type="PROSITE" id="PS50089"/>
    </source>
</evidence>
<dbReference type="GO" id="GO:0005684">
    <property type="term" value="C:U2-type spliceosomal complex"/>
    <property type="evidence" value="ECO:0007669"/>
    <property type="project" value="TreeGrafter"/>
</dbReference>
<comment type="caution">
    <text evidence="8">The sequence shown here is derived from an EMBL/GenBank/DDBJ whole genome shotgun (WGS) entry which is preliminary data.</text>
</comment>
<evidence type="ECO:0000256" key="2">
    <source>
        <dbReference type="ARBA" id="ARBA00022771"/>
    </source>
</evidence>
<feature type="compositionally biased region" description="Polar residues" evidence="5">
    <location>
        <begin position="87"/>
        <end position="96"/>
    </location>
</feature>
<dbReference type="InterPro" id="IPR000571">
    <property type="entry name" value="Znf_CCCH"/>
</dbReference>
<dbReference type="SMART" id="SM00356">
    <property type="entry name" value="ZnF_C3H1"/>
    <property type="match status" value="1"/>
</dbReference>
<dbReference type="CDD" id="cd16539">
    <property type="entry name" value="RING-HC_RNF113A_B"/>
    <property type="match status" value="1"/>
</dbReference>
<dbReference type="Proteomes" id="UP001233172">
    <property type="component" value="Unassembled WGS sequence"/>
</dbReference>
<dbReference type="Gene3D" id="3.30.40.10">
    <property type="entry name" value="Zinc/RING finger domain, C3HC4 (zinc finger)"/>
    <property type="match status" value="1"/>
</dbReference>
<feature type="zinc finger region" description="C3H1-type" evidence="4">
    <location>
        <begin position="189"/>
        <end position="217"/>
    </location>
</feature>
<name>A0AAD8BJZ8_BIOPF</name>
<dbReference type="FunFam" id="3.30.40.10:FF:000045">
    <property type="entry name" value="RING finger protein 113A"/>
    <property type="match status" value="1"/>
</dbReference>
<dbReference type="GO" id="GO:0008270">
    <property type="term" value="F:zinc ion binding"/>
    <property type="evidence" value="ECO:0007669"/>
    <property type="project" value="UniProtKB-KW"/>
</dbReference>
<feature type="region of interest" description="Disordered" evidence="5">
    <location>
        <begin position="1"/>
        <end position="108"/>
    </location>
</feature>
<evidence type="ECO:0000313" key="9">
    <source>
        <dbReference type="Proteomes" id="UP001233172"/>
    </source>
</evidence>
<evidence type="ECO:0000256" key="3">
    <source>
        <dbReference type="ARBA" id="ARBA00022833"/>
    </source>
</evidence>
<gene>
    <name evidence="8" type="ORF">Bpfe_015163</name>
</gene>
<reference evidence="8" key="1">
    <citation type="journal article" date="2023" name="PLoS Negl. Trop. Dis.">
        <title>A genome sequence for Biomphalaria pfeifferi, the major vector snail for the human-infecting parasite Schistosoma mansoni.</title>
        <authorList>
            <person name="Bu L."/>
            <person name="Lu L."/>
            <person name="Laidemitt M.R."/>
            <person name="Zhang S.M."/>
            <person name="Mutuku M."/>
            <person name="Mkoji G."/>
            <person name="Steinauer M."/>
            <person name="Loker E.S."/>
        </authorList>
    </citation>
    <scope>NUCLEOTIDE SEQUENCE</scope>
    <source>
        <strain evidence="8">KasaAsao</strain>
    </source>
</reference>
<dbReference type="InterPro" id="IPR036855">
    <property type="entry name" value="Znf_CCCH_sf"/>
</dbReference>
<dbReference type="InterPro" id="IPR013083">
    <property type="entry name" value="Znf_RING/FYVE/PHD"/>
</dbReference>
<dbReference type="Pfam" id="PF00642">
    <property type="entry name" value="zf-CCCH"/>
    <property type="match status" value="1"/>
</dbReference>
<keyword evidence="2 4" id="KW-0863">Zinc-finger</keyword>
<dbReference type="PROSITE" id="PS50103">
    <property type="entry name" value="ZF_C3H1"/>
    <property type="match status" value="1"/>
</dbReference>
<dbReference type="EMBL" id="JASAOG010000070">
    <property type="protein sequence ID" value="KAK0055403.1"/>
    <property type="molecule type" value="Genomic_DNA"/>
</dbReference>
<keyword evidence="1 4" id="KW-0479">Metal-binding</keyword>
<dbReference type="PANTHER" id="PTHR12930">
    <property type="entry name" value="ZINC FINGER PROTEIN 183"/>
    <property type="match status" value="1"/>
</dbReference>
<dbReference type="SMART" id="SM00184">
    <property type="entry name" value="RING"/>
    <property type="match status" value="1"/>
</dbReference>
<organism evidence="8 9">
    <name type="scientific">Biomphalaria pfeifferi</name>
    <name type="common">Bloodfluke planorb</name>
    <name type="synonym">Freshwater snail</name>
    <dbReference type="NCBI Taxonomy" id="112525"/>
    <lineage>
        <taxon>Eukaryota</taxon>
        <taxon>Metazoa</taxon>
        <taxon>Spiralia</taxon>
        <taxon>Lophotrochozoa</taxon>
        <taxon>Mollusca</taxon>
        <taxon>Gastropoda</taxon>
        <taxon>Heterobranchia</taxon>
        <taxon>Euthyneura</taxon>
        <taxon>Panpulmonata</taxon>
        <taxon>Hygrophila</taxon>
        <taxon>Lymnaeoidea</taxon>
        <taxon>Planorbidae</taxon>
        <taxon>Biomphalaria</taxon>
    </lineage>
</organism>
<keyword evidence="9" id="KW-1185">Reference proteome</keyword>
<feature type="compositionally biased region" description="Basic residues" evidence="5">
    <location>
        <begin position="16"/>
        <end position="25"/>
    </location>
</feature>
<dbReference type="InterPro" id="IPR039971">
    <property type="entry name" value="CWC24-like"/>
</dbReference>
<evidence type="ECO:0000256" key="4">
    <source>
        <dbReference type="PROSITE-ProRule" id="PRU00723"/>
    </source>
</evidence>
<dbReference type="InterPro" id="IPR001841">
    <property type="entry name" value="Znf_RING"/>
</dbReference>
<dbReference type="AlphaFoldDB" id="A0AAD8BJZ8"/>
<reference evidence="8" key="2">
    <citation type="submission" date="2023-04" db="EMBL/GenBank/DDBJ databases">
        <authorList>
            <person name="Bu L."/>
            <person name="Lu L."/>
            <person name="Laidemitt M.R."/>
            <person name="Zhang S.M."/>
            <person name="Mutuku M."/>
            <person name="Mkoji G."/>
            <person name="Steinauer M."/>
            <person name="Loker E.S."/>
        </authorList>
    </citation>
    <scope>NUCLEOTIDE SEQUENCE</scope>
    <source>
        <strain evidence="8">KasaAsao</strain>
        <tissue evidence="8">Whole Snail</tissue>
    </source>
</reference>
<dbReference type="PROSITE" id="PS00518">
    <property type="entry name" value="ZF_RING_1"/>
    <property type="match status" value="1"/>
</dbReference>
<protein>
    <submittedName>
        <fullName evidence="8">E3 ubiquitin-protein ligase RNF113A</fullName>
    </submittedName>
</protein>
<proteinExistence type="predicted"/>
<keyword evidence="3 4" id="KW-0862">Zinc</keyword>
<accession>A0AAD8BJZ8</accession>